<evidence type="ECO:0008006" key="4">
    <source>
        <dbReference type="Google" id="ProtNLM"/>
    </source>
</evidence>
<dbReference type="RefSeq" id="WP_202953597.1">
    <property type="nucleotide sequence ID" value="NZ_JAPCID010000006.1"/>
</dbReference>
<evidence type="ECO:0000313" key="3">
    <source>
        <dbReference type="Proteomes" id="UP001147700"/>
    </source>
</evidence>
<protein>
    <recommendedName>
        <fullName evidence="4">DUF721 domain-containing protein</fullName>
    </recommendedName>
</protein>
<sequence>MSVADKAKDALSKVRSGPLEASRTLPIRASKDEIEQVWTSRTTTIFDGIPMESATTQYGQTVRDWGLAVTVHLRLKEAVPDMAANTLAGKAVRRLKALVETGEVPTTENNPSAREDAA</sequence>
<reference evidence="2" key="1">
    <citation type="submission" date="2022-10" db="EMBL/GenBank/DDBJ databases">
        <title>The WGS of Solirubrobacter sp. CPCC 204708.</title>
        <authorList>
            <person name="Jiang Z."/>
        </authorList>
    </citation>
    <scope>NUCLEOTIDE SEQUENCE</scope>
    <source>
        <strain evidence="2">CPCC 204708</strain>
    </source>
</reference>
<dbReference type="EMBL" id="JAPCID010000006">
    <property type="protein sequence ID" value="MDA0136725.1"/>
    <property type="molecule type" value="Genomic_DNA"/>
</dbReference>
<organism evidence="2 3">
    <name type="scientific">Solirubrobacter deserti</name>
    <dbReference type="NCBI Taxonomy" id="2282478"/>
    <lineage>
        <taxon>Bacteria</taxon>
        <taxon>Bacillati</taxon>
        <taxon>Actinomycetota</taxon>
        <taxon>Thermoleophilia</taxon>
        <taxon>Solirubrobacterales</taxon>
        <taxon>Solirubrobacteraceae</taxon>
        <taxon>Solirubrobacter</taxon>
    </lineage>
</organism>
<name>A0ABT4RDW2_9ACTN</name>
<evidence type="ECO:0000313" key="2">
    <source>
        <dbReference type="EMBL" id="MDA0136725.1"/>
    </source>
</evidence>
<dbReference type="Proteomes" id="UP001147700">
    <property type="component" value="Unassembled WGS sequence"/>
</dbReference>
<gene>
    <name evidence="2" type="ORF">OJ962_04390</name>
</gene>
<feature type="region of interest" description="Disordered" evidence="1">
    <location>
        <begin position="1"/>
        <end position="21"/>
    </location>
</feature>
<feature type="compositionally biased region" description="Basic and acidic residues" evidence="1">
    <location>
        <begin position="1"/>
        <end position="12"/>
    </location>
</feature>
<comment type="caution">
    <text evidence="2">The sequence shown here is derived from an EMBL/GenBank/DDBJ whole genome shotgun (WGS) entry which is preliminary data.</text>
</comment>
<proteinExistence type="predicted"/>
<accession>A0ABT4RDW2</accession>
<keyword evidence="3" id="KW-1185">Reference proteome</keyword>
<evidence type="ECO:0000256" key="1">
    <source>
        <dbReference type="SAM" id="MobiDB-lite"/>
    </source>
</evidence>